<protein>
    <recommendedName>
        <fullName evidence="3">Phage tail protein</fullName>
    </recommendedName>
</protein>
<dbReference type="Proteomes" id="UP000196655">
    <property type="component" value="Unassembled WGS sequence"/>
</dbReference>
<dbReference type="RefSeq" id="WP_088149496.1">
    <property type="nucleotide sequence ID" value="NZ_NHON01000003.1"/>
</dbReference>
<reference evidence="2" key="1">
    <citation type="submission" date="2017-05" db="EMBL/GenBank/DDBJ databases">
        <authorList>
            <person name="Macchi M."/>
            <person name="Festa S."/>
            <person name="Coppotelli B.M."/>
            <person name="Morelli I.S."/>
        </authorList>
    </citation>
    <scope>NUCLEOTIDE SEQUENCE [LARGE SCALE GENOMIC DNA]</scope>
    <source>
        <strain evidence="2">I</strain>
    </source>
</reference>
<dbReference type="AlphaFoldDB" id="A0A211ZU50"/>
<evidence type="ECO:0008006" key="3">
    <source>
        <dbReference type="Google" id="ProtNLM"/>
    </source>
</evidence>
<keyword evidence="2" id="KW-1185">Reference proteome</keyword>
<dbReference type="InterPro" id="IPR011855">
    <property type="entry name" value="Phgtail_TP901_1"/>
</dbReference>
<evidence type="ECO:0000313" key="1">
    <source>
        <dbReference type="EMBL" id="OWJ68706.1"/>
    </source>
</evidence>
<dbReference type="OrthoDB" id="7375409at2"/>
<organism evidence="1 2">
    <name type="scientific">Inquilinus limosus</name>
    <dbReference type="NCBI Taxonomy" id="171674"/>
    <lineage>
        <taxon>Bacteria</taxon>
        <taxon>Pseudomonadati</taxon>
        <taxon>Pseudomonadota</taxon>
        <taxon>Alphaproteobacteria</taxon>
        <taxon>Rhodospirillales</taxon>
        <taxon>Rhodospirillaceae</taxon>
        <taxon>Inquilinus</taxon>
    </lineage>
</organism>
<evidence type="ECO:0000313" key="2">
    <source>
        <dbReference type="Proteomes" id="UP000196655"/>
    </source>
</evidence>
<accession>A0A211ZU50</accession>
<gene>
    <name evidence="1" type="ORF">BWR60_02860</name>
</gene>
<comment type="caution">
    <text evidence="1">The sequence shown here is derived from an EMBL/GenBank/DDBJ whole genome shotgun (WGS) entry which is preliminary data.</text>
</comment>
<name>A0A211ZU50_9PROT</name>
<sequence>MAQAKTFRFSDVMILLGNGAAPTEVFAAPCGLTELGMTIASDTNESIIPDCDNPDDPAWKITDITALQMTLSGQGVLDRNARKTWEDWAFGGTEKTVRWVYDVTAADFGGYYQAPAILTNYQVTAQRGQRATVQIAITLNGKPAWTAAA</sequence>
<dbReference type="Pfam" id="PF06199">
    <property type="entry name" value="Phage_tail_2"/>
    <property type="match status" value="1"/>
</dbReference>
<dbReference type="EMBL" id="NHON01000003">
    <property type="protein sequence ID" value="OWJ68706.1"/>
    <property type="molecule type" value="Genomic_DNA"/>
</dbReference>
<proteinExistence type="predicted"/>